<feature type="domain" description="Pseudouridine synthase RsuA/RluA-like" evidence="4">
    <location>
        <begin position="104"/>
        <end position="244"/>
    </location>
</feature>
<evidence type="ECO:0000259" key="4">
    <source>
        <dbReference type="Pfam" id="PF00849"/>
    </source>
</evidence>
<dbReference type="RefSeq" id="WP_084036396.1">
    <property type="nucleotide sequence ID" value="NZ_CP066007.1"/>
</dbReference>
<reference evidence="5 6" key="1">
    <citation type="submission" date="2020-12" db="EMBL/GenBank/DDBJ databases">
        <title>FDA dAtabase for Regulatory Grade micrObial Sequences (FDA-ARGOS): Supporting development and validation of Infectious Disease Dx tests.</title>
        <authorList>
            <person name="Sproer C."/>
            <person name="Gronow S."/>
            <person name="Severitt S."/>
            <person name="Schroder I."/>
            <person name="Tallon L."/>
            <person name="Sadzewicz L."/>
            <person name="Zhao X."/>
            <person name="Boylan J."/>
            <person name="Ott S."/>
            <person name="Bowen H."/>
            <person name="Vavikolanu K."/>
            <person name="Mehta A."/>
            <person name="Aluvathingal J."/>
            <person name="Nadendla S."/>
            <person name="Lowell S."/>
            <person name="Myers T."/>
            <person name="Yan Y."/>
            <person name="Sichtig H."/>
        </authorList>
    </citation>
    <scope>NUCLEOTIDE SEQUENCE [LARGE SCALE GENOMIC DNA]</scope>
    <source>
        <strain evidence="5 6">FDAARGOS_1053</strain>
    </source>
</reference>
<evidence type="ECO:0000313" key="5">
    <source>
        <dbReference type="EMBL" id="QQB46913.1"/>
    </source>
</evidence>
<dbReference type="GO" id="GO:0140098">
    <property type="term" value="F:catalytic activity, acting on RNA"/>
    <property type="evidence" value="ECO:0007669"/>
    <property type="project" value="UniProtKB-ARBA"/>
</dbReference>
<evidence type="ECO:0000256" key="2">
    <source>
        <dbReference type="ARBA" id="ARBA00031870"/>
    </source>
</evidence>
<proteinExistence type="predicted"/>
<dbReference type="GO" id="GO:0000455">
    <property type="term" value="P:enzyme-directed rRNA pseudouridine synthesis"/>
    <property type="evidence" value="ECO:0007669"/>
    <property type="project" value="TreeGrafter"/>
</dbReference>
<dbReference type="InterPro" id="IPR020103">
    <property type="entry name" value="PsdUridine_synth_cat_dom_sf"/>
</dbReference>
<dbReference type="PROSITE" id="PS01129">
    <property type="entry name" value="PSI_RLU"/>
    <property type="match status" value="1"/>
</dbReference>
<sequence length="294" mass="32826">MRPIVQPLPPRNGLTASRVRAPYSIVARDFLRLVIEGQRHRHPLDNARALDRRFAAGEVRDRRGQVIAPGQVLAAGEDVYFYRMPAPEPHVPFSISPVYEDARILVVNKPPFLATVPKGAHITETAVVRLRRATGNEELSPAHRLDRHTSGLLLFTKSRAFRGAYQEMFARRQVEKTYHAVSSVPSAVAPGTVWRSRISKVPGDLQAHTVDGEVNAETHVVSVSGRVHVLAPHTGKTHQLRLHMCEAGVPIVNDPLYPAIRNDLMDDFTRPLGLTAYSLRFEDPVDGREREFSL</sequence>
<dbReference type="SUPFAM" id="SSF55120">
    <property type="entry name" value="Pseudouridine synthase"/>
    <property type="match status" value="1"/>
</dbReference>
<accession>A0A7T4EGI8</accession>
<dbReference type="OrthoDB" id="9807829at2"/>
<dbReference type="Gene3D" id="3.30.2350.10">
    <property type="entry name" value="Pseudouridine synthase"/>
    <property type="match status" value="1"/>
</dbReference>
<organism evidence="5 6">
    <name type="scientific">Corynebacterium glucuronolyticum</name>
    <dbReference type="NCBI Taxonomy" id="39791"/>
    <lineage>
        <taxon>Bacteria</taxon>
        <taxon>Bacillati</taxon>
        <taxon>Actinomycetota</taxon>
        <taxon>Actinomycetes</taxon>
        <taxon>Mycobacteriales</taxon>
        <taxon>Corynebacteriaceae</taxon>
        <taxon>Corynebacterium</taxon>
    </lineage>
</organism>
<gene>
    <name evidence="5" type="ORF">I6I10_03045</name>
</gene>
<dbReference type="InterPro" id="IPR006224">
    <property type="entry name" value="PsdUridine_synth_RluA-like_CS"/>
</dbReference>
<dbReference type="PANTHER" id="PTHR21600:SF84">
    <property type="entry name" value="PSEUDOURIDINE SYNTHASE RSUA_RLUA-LIKE DOMAIN-CONTAINING PROTEIN"/>
    <property type="match status" value="1"/>
</dbReference>
<dbReference type="GeneID" id="92761308"/>
<dbReference type="Pfam" id="PF00849">
    <property type="entry name" value="PseudoU_synth_2"/>
    <property type="match status" value="1"/>
</dbReference>
<protein>
    <recommendedName>
        <fullName evidence="2">RNA pseudouridylate synthase</fullName>
    </recommendedName>
    <alternativeName>
        <fullName evidence="3">RNA-uridine isomerase</fullName>
    </alternativeName>
</protein>
<evidence type="ECO:0000256" key="1">
    <source>
        <dbReference type="ARBA" id="ARBA00000073"/>
    </source>
</evidence>
<name>A0A7T4EGI8_9CORY</name>
<evidence type="ECO:0000256" key="3">
    <source>
        <dbReference type="ARBA" id="ARBA00033164"/>
    </source>
</evidence>
<dbReference type="InterPro" id="IPR050188">
    <property type="entry name" value="RluA_PseudoU_synthase"/>
</dbReference>
<dbReference type="GO" id="GO:0009982">
    <property type="term" value="F:pseudouridine synthase activity"/>
    <property type="evidence" value="ECO:0007669"/>
    <property type="project" value="InterPro"/>
</dbReference>
<comment type="catalytic activity">
    <reaction evidence="1">
        <text>a uridine in RNA = a pseudouridine in RNA</text>
        <dbReference type="Rhea" id="RHEA:48348"/>
        <dbReference type="Rhea" id="RHEA-COMP:12068"/>
        <dbReference type="Rhea" id="RHEA-COMP:12069"/>
        <dbReference type="ChEBI" id="CHEBI:65314"/>
        <dbReference type="ChEBI" id="CHEBI:65315"/>
    </reaction>
</comment>
<dbReference type="EMBL" id="CP066007">
    <property type="protein sequence ID" value="QQB46913.1"/>
    <property type="molecule type" value="Genomic_DNA"/>
</dbReference>
<dbReference type="GO" id="GO:0003723">
    <property type="term" value="F:RNA binding"/>
    <property type="evidence" value="ECO:0007669"/>
    <property type="project" value="InterPro"/>
</dbReference>
<dbReference type="Proteomes" id="UP000596145">
    <property type="component" value="Chromosome"/>
</dbReference>
<dbReference type="PANTHER" id="PTHR21600">
    <property type="entry name" value="MITOCHONDRIAL RNA PSEUDOURIDINE SYNTHASE"/>
    <property type="match status" value="1"/>
</dbReference>
<dbReference type="InterPro" id="IPR006145">
    <property type="entry name" value="PsdUridine_synth_RsuA/RluA"/>
</dbReference>
<evidence type="ECO:0000313" key="6">
    <source>
        <dbReference type="Proteomes" id="UP000596145"/>
    </source>
</evidence>
<dbReference type="AlphaFoldDB" id="A0A7T4EGI8"/>